<dbReference type="AlphaFoldDB" id="A0A0G4ESD8"/>
<evidence type="ECO:0000256" key="1">
    <source>
        <dbReference type="SAM" id="MobiDB-lite"/>
    </source>
</evidence>
<dbReference type="Proteomes" id="UP000041254">
    <property type="component" value="Unassembled WGS sequence"/>
</dbReference>
<accession>A0A0G4ESD8</accession>
<feature type="transmembrane region" description="Helical" evidence="2">
    <location>
        <begin position="334"/>
        <end position="358"/>
    </location>
</feature>
<dbReference type="VEuPathDB" id="CryptoDB:Vbra_12967"/>
<dbReference type="InParanoid" id="A0A0G4ESD8"/>
<feature type="region of interest" description="Disordered" evidence="1">
    <location>
        <begin position="48"/>
        <end position="72"/>
    </location>
</feature>
<dbReference type="EMBL" id="CDMY01000300">
    <property type="protein sequence ID" value="CEM00832.1"/>
    <property type="molecule type" value="Genomic_DNA"/>
</dbReference>
<feature type="transmembrane region" description="Helical" evidence="2">
    <location>
        <begin position="166"/>
        <end position="186"/>
    </location>
</feature>
<name>A0A0G4ESD8_VITBC</name>
<gene>
    <name evidence="3" type="ORF">Vbra_12967</name>
</gene>
<feature type="transmembrane region" description="Helical" evidence="2">
    <location>
        <begin position="239"/>
        <end position="258"/>
    </location>
</feature>
<feature type="compositionally biased region" description="Polar residues" evidence="1">
    <location>
        <begin position="58"/>
        <end position="72"/>
    </location>
</feature>
<keyword evidence="2" id="KW-1133">Transmembrane helix</keyword>
<keyword evidence="2" id="KW-0472">Membrane</keyword>
<feature type="transmembrane region" description="Helical" evidence="2">
    <location>
        <begin position="206"/>
        <end position="227"/>
    </location>
</feature>
<protein>
    <submittedName>
        <fullName evidence="3">Uncharacterized protein</fullName>
    </submittedName>
</protein>
<evidence type="ECO:0000313" key="4">
    <source>
        <dbReference type="Proteomes" id="UP000041254"/>
    </source>
</evidence>
<feature type="compositionally biased region" description="Basic and acidic residues" evidence="1">
    <location>
        <begin position="360"/>
        <end position="376"/>
    </location>
</feature>
<evidence type="ECO:0000256" key="2">
    <source>
        <dbReference type="SAM" id="Phobius"/>
    </source>
</evidence>
<proteinExistence type="predicted"/>
<organism evidence="3 4">
    <name type="scientific">Vitrella brassicaformis (strain CCMP3155)</name>
    <dbReference type="NCBI Taxonomy" id="1169540"/>
    <lineage>
        <taxon>Eukaryota</taxon>
        <taxon>Sar</taxon>
        <taxon>Alveolata</taxon>
        <taxon>Colpodellida</taxon>
        <taxon>Vitrellaceae</taxon>
        <taxon>Vitrella</taxon>
    </lineage>
</organism>
<feature type="transmembrane region" description="Helical" evidence="2">
    <location>
        <begin position="128"/>
        <end position="146"/>
    </location>
</feature>
<feature type="transmembrane region" description="Helical" evidence="2">
    <location>
        <begin position="92"/>
        <end position="108"/>
    </location>
</feature>
<keyword evidence="2" id="KW-0812">Transmembrane</keyword>
<evidence type="ECO:0000313" key="3">
    <source>
        <dbReference type="EMBL" id="CEM00832.1"/>
    </source>
</evidence>
<sequence>MRCPSLRSSLLQEPRKRISLAALVLPQQQLCSQRDTEQPVKKGLWDMTSEKPRGEATGASQPTQGASQPSAGSVASRLHAEEVLSGQNERRAGIYALMAIAVYIYQRVNKNHRGFEVLKDPAYWWAPYILRCAPTLLLCVMAVLVFNSQRRQWLLHQAAGQRGILVNLPIVFTTSLIVGLLLATGASCAMERSGEKHTSKHDSVKFWLVIASVLHSLSVAPVAYAFWADRKRGASLVQYLCGFLLPLVPCCLLAYQVLEARRTNMAWGMAVQLLTHELATMAAIMRLGSLNSSLSSQLTGLGGVLLLTAATIVQTLQFQLKQRLFGQSEQAKTVVVALVLFGWFVMSHCLSCVPPLAIKPEGDKEGAASPPRAERRTKPKKA</sequence>
<reference evidence="3 4" key="1">
    <citation type="submission" date="2014-11" db="EMBL/GenBank/DDBJ databases">
        <authorList>
            <person name="Zhu J."/>
            <person name="Qi W."/>
            <person name="Song R."/>
        </authorList>
    </citation>
    <scope>NUCLEOTIDE SEQUENCE [LARGE SCALE GENOMIC DNA]</scope>
</reference>
<keyword evidence="4" id="KW-1185">Reference proteome</keyword>
<feature type="transmembrane region" description="Helical" evidence="2">
    <location>
        <begin position="294"/>
        <end position="313"/>
    </location>
</feature>
<feature type="region of interest" description="Disordered" evidence="1">
    <location>
        <begin position="359"/>
        <end position="382"/>
    </location>
</feature>